<sequence length="305" mass="33397">MKGILLAGGSGTRLRPLTSVVSKQILPVYNKPMVYYPLSVLMLAGIREILVISSPAHTESFRTLLGDGSGLGLTLDYAEQKEPNGIAEAFLIGADHIGTDDVALILGDNIFHGHGFSELLRTTTTRLDGCALFGYPVKDPWRYGVAELDADRRLTALAEKPREPRSNIAVTGLYMYDHTVVHLAQDLIPSDRGELEITDINKAYLEQGRAHLAELGRGFVWLDMGTHDSLLEAGQYVQMLEQRQGIRIGCVEEVAYLKGYITAEQCHRLGRERAGTDYGDYLVNLAEEGGALSRTVGAGHFPRTA</sequence>
<evidence type="ECO:0000256" key="9">
    <source>
        <dbReference type="ARBA" id="ARBA00049336"/>
    </source>
</evidence>
<keyword evidence="8 10" id="KW-0460">Magnesium</keyword>
<dbReference type="GO" id="GO:0046872">
    <property type="term" value="F:metal ion binding"/>
    <property type="evidence" value="ECO:0007669"/>
    <property type="project" value="UniProtKB-KW"/>
</dbReference>
<protein>
    <recommendedName>
        <fullName evidence="4 10">Glucose-1-phosphate thymidylyltransferase</fullName>
        <ecNumber evidence="3 10">2.7.7.24</ecNumber>
    </recommendedName>
</protein>
<dbReference type="Pfam" id="PF00483">
    <property type="entry name" value="NTP_transferase"/>
    <property type="match status" value="1"/>
</dbReference>
<evidence type="ECO:0000313" key="12">
    <source>
        <dbReference type="Proteomes" id="UP000288351"/>
    </source>
</evidence>
<proteinExistence type="inferred from homology"/>
<evidence type="ECO:0000256" key="4">
    <source>
        <dbReference type="ARBA" id="ARBA00017654"/>
    </source>
</evidence>
<evidence type="ECO:0000256" key="10">
    <source>
        <dbReference type="RuleBase" id="RU003706"/>
    </source>
</evidence>
<dbReference type="SUPFAM" id="SSF53448">
    <property type="entry name" value="Nucleotide-diphospho-sugar transferases"/>
    <property type="match status" value="1"/>
</dbReference>
<gene>
    <name evidence="11" type="primary">rfbA</name>
    <name evidence="11" type="ORF">SALB_07581</name>
</gene>
<dbReference type="eggNOG" id="COG1209">
    <property type="taxonomic scope" value="Bacteria"/>
</dbReference>
<dbReference type="NCBIfam" id="TIGR01207">
    <property type="entry name" value="rmlA"/>
    <property type="match status" value="1"/>
</dbReference>
<dbReference type="InterPro" id="IPR029044">
    <property type="entry name" value="Nucleotide-diphossugar_trans"/>
</dbReference>
<reference evidence="11 12" key="1">
    <citation type="journal article" date="2019" name="Microbiol. Resour. Announc.">
        <title>Draft Genome Sequence of the Most Traditional epsilon-Poly-l-Lysine Producer, Streptomyces albulus NBRC14147.</title>
        <authorList>
            <person name="Yamanaka K."/>
            <person name="Hamano Y."/>
        </authorList>
    </citation>
    <scope>NUCLEOTIDE SEQUENCE [LARGE SCALE GENOMIC DNA]</scope>
    <source>
        <strain evidence="11 12">NBRC 14147</strain>
    </source>
</reference>
<evidence type="ECO:0000256" key="2">
    <source>
        <dbReference type="ARBA" id="ARBA00010480"/>
    </source>
</evidence>
<dbReference type="GO" id="GO:0019318">
    <property type="term" value="P:hexose metabolic process"/>
    <property type="evidence" value="ECO:0007669"/>
    <property type="project" value="UniProtKB-ARBA"/>
</dbReference>
<comment type="cofactor">
    <cofactor evidence="1">
        <name>Mg(2+)</name>
        <dbReference type="ChEBI" id="CHEBI:18420"/>
    </cofactor>
</comment>
<evidence type="ECO:0000256" key="6">
    <source>
        <dbReference type="ARBA" id="ARBA00022695"/>
    </source>
</evidence>
<accession>A0A059WCE3</accession>
<keyword evidence="6 10" id="KW-0548">Nucleotidyltransferase</keyword>
<dbReference type="PANTHER" id="PTHR43532:SF1">
    <property type="entry name" value="GLUCOSE-1-PHOSPHATE THYMIDYLYLTRANSFERASE 1"/>
    <property type="match status" value="1"/>
</dbReference>
<comment type="catalytic activity">
    <reaction evidence="9 10">
        <text>dTTP + alpha-D-glucose 1-phosphate + H(+) = dTDP-alpha-D-glucose + diphosphate</text>
        <dbReference type="Rhea" id="RHEA:15225"/>
        <dbReference type="ChEBI" id="CHEBI:15378"/>
        <dbReference type="ChEBI" id="CHEBI:33019"/>
        <dbReference type="ChEBI" id="CHEBI:37568"/>
        <dbReference type="ChEBI" id="CHEBI:57477"/>
        <dbReference type="ChEBI" id="CHEBI:58601"/>
        <dbReference type="EC" id="2.7.7.24"/>
    </reaction>
</comment>
<dbReference type="GO" id="GO:0000271">
    <property type="term" value="P:polysaccharide biosynthetic process"/>
    <property type="evidence" value="ECO:0007669"/>
    <property type="project" value="UniProtKB-ARBA"/>
</dbReference>
<name>A0A059WCE3_STRNR</name>
<keyword evidence="7 10" id="KW-0479">Metal-binding</keyword>
<dbReference type="InterPro" id="IPR005835">
    <property type="entry name" value="NTP_transferase_dom"/>
</dbReference>
<dbReference type="Proteomes" id="UP000288351">
    <property type="component" value="Unassembled WGS sequence"/>
</dbReference>
<organism evidence="11 12">
    <name type="scientific">Streptomyces noursei</name>
    <name type="common">Streptomyces albulus</name>
    <dbReference type="NCBI Taxonomy" id="1971"/>
    <lineage>
        <taxon>Bacteria</taxon>
        <taxon>Bacillati</taxon>
        <taxon>Actinomycetota</taxon>
        <taxon>Actinomycetes</taxon>
        <taxon>Kitasatosporales</taxon>
        <taxon>Streptomycetaceae</taxon>
        <taxon>Streptomyces</taxon>
    </lineage>
</organism>
<dbReference type="RefSeq" id="WP_016576276.1">
    <property type="nucleotide sequence ID" value="NZ_BHXC01000007.1"/>
</dbReference>
<evidence type="ECO:0000313" key="11">
    <source>
        <dbReference type="EMBL" id="GCB94780.1"/>
    </source>
</evidence>
<comment type="function">
    <text evidence="10">Catalyzes the formation of dTDP-glucose, from dTTP and glucose 1-phosphate, as well as its pyrophosphorolysis.</text>
</comment>
<evidence type="ECO:0000256" key="7">
    <source>
        <dbReference type="ARBA" id="ARBA00022723"/>
    </source>
</evidence>
<dbReference type="PANTHER" id="PTHR43532">
    <property type="entry name" value="GLUCOSE-1-PHOSPHATE THYMIDYLYLTRANSFERASE"/>
    <property type="match status" value="1"/>
</dbReference>
<keyword evidence="5 10" id="KW-0808">Transferase</keyword>
<evidence type="ECO:0000256" key="5">
    <source>
        <dbReference type="ARBA" id="ARBA00022679"/>
    </source>
</evidence>
<dbReference type="Gene3D" id="3.90.550.10">
    <property type="entry name" value="Spore Coat Polysaccharide Biosynthesis Protein SpsA, Chain A"/>
    <property type="match status" value="1"/>
</dbReference>
<dbReference type="EMBL" id="BHXC01000007">
    <property type="protein sequence ID" value="GCB94780.1"/>
    <property type="molecule type" value="Genomic_DNA"/>
</dbReference>
<dbReference type="GO" id="GO:0008879">
    <property type="term" value="F:glucose-1-phosphate thymidylyltransferase activity"/>
    <property type="evidence" value="ECO:0007669"/>
    <property type="project" value="UniProtKB-EC"/>
</dbReference>
<dbReference type="EC" id="2.7.7.24" evidence="3 10"/>
<dbReference type="AlphaFoldDB" id="A0A059WCE3"/>
<evidence type="ECO:0000256" key="3">
    <source>
        <dbReference type="ARBA" id="ARBA00012461"/>
    </source>
</evidence>
<evidence type="ECO:0000256" key="1">
    <source>
        <dbReference type="ARBA" id="ARBA00001946"/>
    </source>
</evidence>
<dbReference type="FunFam" id="3.90.550.10:FF:000023">
    <property type="entry name" value="Glucose-1-phosphate thymidylyltransferase"/>
    <property type="match status" value="1"/>
</dbReference>
<comment type="caution">
    <text evidence="11">The sequence shown here is derived from an EMBL/GenBank/DDBJ whole genome shotgun (WGS) entry which is preliminary data.</text>
</comment>
<comment type="similarity">
    <text evidence="2 10">Belongs to the glucose-1-phosphate thymidylyltransferase family.</text>
</comment>
<dbReference type="InterPro" id="IPR005907">
    <property type="entry name" value="G1P_thy_trans_s"/>
</dbReference>
<dbReference type="STRING" id="68570.DC74_6614"/>
<evidence type="ECO:0000256" key="8">
    <source>
        <dbReference type="ARBA" id="ARBA00022842"/>
    </source>
</evidence>